<dbReference type="EMBL" id="DS704370">
    <property type="protein sequence ID" value="EEC05497.1"/>
    <property type="molecule type" value="Genomic_DNA"/>
</dbReference>
<dbReference type="AlphaFoldDB" id="B7PFX5"/>
<protein>
    <submittedName>
        <fullName evidence="1 2">Secreted salivary gland peptide, putative</fullName>
    </submittedName>
</protein>
<sequence length="327" mass="35118">YSTFQGIPAVATVARNTAFARYQSVPAFMRSYQYTPGFGRGYHTVSVVPPGTDSSKVETETAYNAAPAVHQIYQTAPALPEVAIYPSGPPVSAVTTFATSPQLAHYPRVQDFTRSAKYSFGLGQNYHTVAVVPPSTAISKISTYSPRNPTPIVTSYAATPIVHPVYRAPQVVPTGPSVSRLTKYSSFQSYPAVSTVVSKPGFARYQSVPAFMSSYQPTPGYGRSYHTVSVVPPATAVPKLSTYASYNPAPAVTTYSAAEVVRPIHHASPAVFTAPAVSSLTKYSSFQSYPAVSTVVSKPAFTRYQSVPAFMSSYQSTPRFGRGYHTV</sequence>
<dbReference type="VEuPathDB" id="VectorBase:ISCI024259"/>
<dbReference type="EnsemblMetazoa" id="ISCW024259-RA">
    <property type="protein sequence ID" value="ISCW024259-PA"/>
    <property type="gene ID" value="ISCW024259"/>
</dbReference>
<keyword evidence="3" id="KW-1185">Reference proteome</keyword>
<dbReference type="OrthoDB" id="7493332at2759"/>
<dbReference type="Proteomes" id="UP000001555">
    <property type="component" value="Unassembled WGS sequence"/>
</dbReference>
<reference evidence="2" key="2">
    <citation type="submission" date="2020-05" db="UniProtKB">
        <authorList>
            <consortium name="EnsemblMetazoa"/>
        </authorList>
    </citation>
    <scope>IDENTIFICATION</scope>
    <source>
        <strain evidence="2">wikel</strain>
    </source>
</reference>
<dbReference type="STRING" id="6945.B7PFX5"/>
<name>B7PFX5_IXOSC</name>
<dbReference type="VEuPathDB" id="VectorBase:ISCW024259"/>
<dbReference type="PANTHER" id="PTHR33289:SF2">
    <property type="entry name" value="ANCHORAGE SUBUNIT, PUTATIVE-RELATED"/>
    <property type="match status" value="1"/>
</dbReference>
<gene>
    <name evidence="1" type="ORF">IscW_ISCW024259</name>
</gene>
<evidence type="ECO:0000313" key="2">
    <source>
        <dbReference type="EnsemblMetazoa" id="ISCW024259-PA"/>
    </source>
</evidence>
<evidence type="ECO:0000313" key="3">
    <source>
        <dbReference type="Proteomes" id="UP000001555"/>
    </source>
</evidence>
<dbReference type="HOGENOM" id="CLU_982028_0_0_1"/>
<dbReference type="VEuPathDB" id="VectorBase:ISCP_001942"/>
<feature type="non-terminal residue" evidence="1">
    <location>
        <position position="327"/>
    </location>
</feature>
<dbReference type="PANTHER" id="PTHR33289">
    <property type="entry name" value="ANCHORAGE SUBUNIT, PUTATIVE-RELATED"/>
    <property type="match status" value="1"/>
</dbReference>
<accession>B7PFX5</accession>
<organism>
    <name type="scientific">Ixodes scapularis</name>
    <name type="common">Black-legged tick</name>
    <name type="synonym">Deer tick</name>
    <dbReference type="NCBI Taxonomy" id="6945"/>
    <lineage>
        <taxon>Eukaryota</taxon>
        <taxon>Metazoa</taxon>
        <taxon>Ecdysozoa</taxon>
        <taxon>Arthropoda</taxon>
        <taxon>Chelicerata</taxon>
        <taxon>Arachnida</taxon>
        <taxon>Acari</taxon>
        <taxon>Parasitiformes</taxon>
        <taxon>Ixodida</taxon>
        <taxon>Ixodoidea</taxon>
        <taxon>Ixodidae</taxon>
        <taxon>Ixodinae</taxon>
        <taxon>Ixodes</taxon>
    </lineage>
</organism>
<dbReference type="PaxDb" id="6945-B7PFX5"/>
<dbReference type="EMBL" id="ABJB010684749">
    <property type="status" value="NOT_ANNOTATED_CDS"/>
    <property type="molecule type" value="Genomic_DNA"/>
</dbReference>
<feature type="non-terminal residue" evidence="1">
    <location>
        <position position="1"/>
    </location>
</feature>
<evidence type="ECO:0000313" key="1">
    <source>
        <dbReference type="EMBL" id="EEC05497.1"/>
    </source>
</evidence>
<reference evidence="1 3" key="1">
    <citation type="submission" date="2008-03" db="EMBL/GenBank/DDBJ databases">
        <title>Annotation of Ixodes scapularis.</title>
        <authorList>
            <consortium name="Ixodes scapularis Genome Project Consortium"/>
            <person name="Caler E."/>
            <person name="Hannick L.I."/>
            <person name="Bidwell S."/>
            <person name="Joardar V."/>
            <person name="Thiagarajan M."/>
            <person name="Amedeo P."/>
            <person name="Galinsky K.J."/>
            <person name="Schobel S."/>
            <person name="Inman J."/>
            <person name="Hostetler J."/>
            <person name="Miller J."/>
            <person name="Hammond M."/>
            <person name="Megy K."/>
            <person name="Lawson D."/>
            <person name="Kodira C."/>
            <person name="Sutton G."/>
            <person name="Meyer J."/>
            <person name="Hill C.A."/>
            <person name="Birren B."/>
            <person name="Nene V."/>
            <person name="Collins F."/>
            <person name="Alarcon-Chaidez F."/>
            <person name="Wikel S."/>
            <person name="Strausberg R."/>
        </authorList>
    </citation>
    <scope>NUCLEOTIDE SEQUENCE [LARGE SCALE GENOMIC DNA]</scope>
    <source>
        <strain evidence="3">Wikel</strain>
        <strain evidence="1">Wikel colony</strain>
    </source>
</reference>
<proteinExistence type="predicted"/>